<dbReference type="STRING" id="1192034.CAP_6600"/>
<dbReference type="AlphaFoldDB" id="A0A017T1I4"/>
<reference evidence="2 3" key="1">
    <citation type="submission" date="2013-05" db="EMBL/GenBank/DDBJ databases">
        <title>Genome assembly of Chondromyces apiculatus DSM 436.</title>
        <authorList>
            <person name="Sharma G."/>
            <person name="Khatri I."/>
            <person name="Kaur C."/>
            <person name="Mayilraj S."/>
            <person name="Subramanian S."/>
        </authorList>
    </citation>
    <scope>NUCLEOTIDE SEQUENCE [LARGE SCALE GENOMIC DNA]</scope>
    <source>
        <strain evidence="2 3">DSM 436</strain>
    </source>
</reference>
<gene>
    <name evidence="2" type="ORF">CAP_6600</name>
</gene>
<sequence length="55" mass="5952">MADGKRHGGSLLGRVGLGGGNITARRRRTGLQKVNTTTRRVENFRTDVRDAPAGF</sequence>
<evidence type="ECO:0000313" key="2">
    <source>
        <dbReference type="EMBL" id="EYF02710.1"/>
    </source>
</evidence>
<evidence type="ECO:0000256" key="1">
    <source>
        <dbReference type="SAM" id="MobiDB-lite"/>
    </source>
</evidence>
<comment type="caution">
    <text evidence="2">The sequence shown here is derived from an EMBL/GenBank/DDBJ whole genome shotgun (WGS) entry which is preliminary data.</text>
</comment>
<dbReference type="EMBL" id="ASRX01000056">
    <property type="protein sequence ID" value="EYF02710.1"/>
    <property type="molecule type" value="Genomic_DNA"/>
</dbReference>
<organism evidence="2 3">
    <name type="scientific">Chondromyces apiculatus DSM 436</name>
    <dbReference type="NCBI Taxonomy" id="1192034"/>
    <lineage>
        <taxon>Bacteria</taxon>
        <taxon>Pseudomonadati</taxon>
        <taxon>Myxococcota</taxon>
        <taxon>Polyangia</taxon>
        <taxon>Polyangiales</taxon>
        <taxon>Polyangiaceae</taxon>
        <taxon>Chondromyces</taxon>
    </lineage>
</organism>
<accession>A0A017T1I4</accession>
<feature type="region of interest" description="Disordered" evidence="1">
    <location>
        <begin position="1"/>
        <end position="23"/>
    </location>
</feature>
<protein>
    <submittedName>
        <fullName evidence="2">Uncharacterized protein</fullName>
    </submittedName>
</protein>
<name>A0A017T1I4_9BACT</name>
<keyword evidence="3" id="KW-1185">Reference proteome</keyword>
<proteinExistence type="predicted"/>
<dbReference type="Proteomes" id="UP000019678">
    <property type="component" value="Unassembled WGS sequence"/>
</dbReference>
<evidence type="ECO:0000313" key="3">
    <source>
        <dbReference type="Proteomes" id="UP000019678"/>
    </source>
</evidence>